<reference evidence="1 2" key="1">
    <citation type="journal article" date="2018" name="Syst. Appl. Microbiol.">
        <title>A new symbiotic nanoarchaeote (Candidatus Nanoclepta minutus) and its host (Zestosphaera tikiterensis gen. nov., sp. nov.) from a New Zealand hot spring.</title>
        <authorList>
            <person name="St John E."/>
            <person name="Liu Y."/>
            <person name="Podar M."/>
            <person name="Stott M.B."/>
            <person name="Meneghin J."/>
            <person name="Chen Z."/>
            <person name="Lagutin K."/>
            <person name="Mitchell K."/>
            <person name="Reysenbach A.L."/>
        </authorList>
    </citation>
    <scope>NUCLEOTIDE SEQUENCE [LARGE SCALE GENOMIC DNA]</scope>
    <source>
        <strain evidence="1">NZ3</strain>
    </source>
</reference>
<name>A0A397WM70_9ARCH</name>
<organism evidence="1 2">
    <name type="scientific">Candidatus Nanoclepta minutus</name>
    <dbReference type="NCBI Taxonomy" id="1940235"/>
    <lineage>
        <taxon>Archaea</taxon>
        <taxon>Nanobdellota</taxon>
        <taxon>Candidatus Nanoclepta</taxon>
    </lineage>
</organism>
<accession>A0A397WM70</accession>
<dbReference type="EMBL" id="MWMI01000004">
    <property type="protein sequence ID" value="RIB35175.1"/>
    <property type="molecule type" value="Genomic_DNA"/>
</dbReference>
<evidence type="ECO:0000313" key="1">
    <source>
        <dbReference type="EMBL" id="RIB35175.1"/>
    </source>
</evidence>
<comment type="caution">
    <text evidence="1">The sequence shown here is derived from an EMBL/GenBank/DDBJ whole genome shotgun (WGS) entry which is preliminary data.</text>
</comment>
<gene>
    <name evidence="1" type="ORF">BXU00_02475</name>
</gene>
<evidence type="ECO:0000313" key="2">
    <source>
        <dbReference type="Proteomes" id="UP000266622"/>
    </source>
</evidence>
<sequence length="174" mass="20441">MKIRNLDEILRIKSSGEQNFSNDYIELPEVRENLIINNYGKYIFMGSLKDFKGMIVSYLKLFDYYPIKEISISGYNIMVFKNNNREFVFIQYEPLEDLYLILNYEGERIAFSIGIKNVNFSIFSIVGSNVESLDILPYFCIQEDLFIVLDIRKFLEMIFSQSIGSSRGDSIYFI</sequence>
<protein>
    <submittedName>
        <fullName evidence="1">Uncharacterized protein</fullName>
    </submittedName>
</protein>
<proteinExistence type="predicted"/>
<dbReference type="AlphaFoldDB" id="A0A397WM70"/>
<dbReference type="Proteomes" id="UP000266622">
    <property type="component" value="Unassembled WGS sequence"/>
</dbReference>